<feature type="compositionally biased region" description="Basic residues" evidence="3">
    <location>
        <begin position="207"/>
        <end position="218"/>
    </location>
</feature>
<dbReference type="SUPFAM" id="SSF48350">
    <property type="entry name" value="GTPase activation domain, GAP"/>
    <property type="match status" value="1"/>
</dbReference>
<organism evidence="6 7">
    <name type="scientific">Anopheles culicifacies</name>
    <dbReference type="NCBI Taxonomy" id="139723"/>
    <lineage>
        <taxon>Eukaryota</taxon>
        <taxon>Metazoa</taxon>
        <taxon>Ecdysozoa</taxon>
        <taxon>Arthropoda</taxon>
        <taxon>Hexapoda</taxon>
        <taxon>Insecta</taxon>
        <taxon>Pterygota</taxon>
        <taxon>Neoptera</taxon>
        <taxon>Endopterygota</taxon>
        <taxon>Diptera</taxon>
        <taxon>Nematocera</taxon>
        <taxon>Culicoidea</taxon>
        <taxon>Culicidae</taxon>
        <taxon>Anophelinae</taxon>
        <taxon>Anopheles</taxon>
        <taxon>culicifacies species complex</taxon>
    </lineage>
</organism>
<dbReference type="Pfam" id="PF01852">
    <property type="entry name" value="START"/>
    <property type="match status" value="1"/>
</dbReference>
<dbReference type="Gene3D" id="1.10.555.10">
    <property type="entry name" value="Rho GTPase activation protein"/>
    <property type="match status" value="1"/>
</dbReference>
<feature type="region of interest" description="Disordered" evidence="3">
    <location>
        <begin position="955"/>
        <end position="1023"/>
    </location>
</feature>
<evidence type="ECO:0008006" key="8">
    <source>
        <dbReference type="Google" id="ProtNLM"/>
    </source>
</evidence>
<sequence length="1627" mass="181853">MAEKQNASKKYPIAAKARKSKLDFLAGVRSHYEKKQRDASVDKEPRINLSVPGTPVCSRYLRRLSGQLVDPSDEHDSKPTTNDPVANELIISSLVLDKFVKDMQTLSADKENAEPSGKQQMPKQKPKPETTEEFFNKSEERKAYHRTFSEAVGTVGATPVIEKNPVVKKYFEESATQHTYRRDFSEAYGELVEPEPDVTASMESNTKKKKKKSSKKPSSKTLKSGDTRPTKLISDSSDDERSEEERSEFLQELEQLKQSKKHLEEKLHAYQAKAATDGQDEMKPKTAQQFFEESEQAKTYRRTFSQAVQTFADGDARDPAVLQYFNESATRQTYKREFSEVYNEFEPVPVMPPNFKPTVPGTPISSRALYKLKKNVDKNPTDQQQQTPDTSLAEQLEAFNRELDNLRQTKPSVTIPPPEQTLPAGSDFCVDKYLNASSEKQTYSRSFSEAAQTFAQSDVKSPAVRSFFEDSSRKGTLRRDFSEAYQEKSKRLKHVDGYEPPDFHSMPKCTKVSSLTDRLSSFPDHQFPIIVEDVAKDHPFLEPDPLQSLFRRLHTLNRCANMHLDAHQHTPKPSHRDDSDDDSCALSEAWTFQHNSRRWSRVDDAIGLVSVINNKQQQRNSQKDGAHTKGTGGDPAGHGSHQQQRRHNNPTLLRAEDHEKLWLETGGKITIGVPSDTDSQDDCGTDGRSGVHLRRTGSERLKDGAKAILRRVESIKSRRRKKQNRDGLIILAPPAGHSSAHLSPHHRPLGDGTDGYGGSGFDIMSYSNPTSPRPSAELLAFDDALDAAGNRKKDLFTNDLLGRRNLLLSPNVTTPATAWSPLHGAGDGKRFTDRSSPGGTLPFRQQVQLQQESRSGDDSSSICSEDSGGGPGNDFSISNRSDKPATRKYPRAKKALRSKVITSTVVDDLTGGGALSDSECHSKQRRSKIKVELECDLSSTNDGVSTTTGDIKSGIVGRTGGNTLAAPDVNASPSKLHRGGSLNLGKASKRYRDAFSNRSVRHNAKVTDDSGEGGRSSSKRSTVARWHSFQQPKVSPIDLQQSDQLAIGVKDDRKHSTLQRGTTIAQLVTSSTPMTISSTTSITTTTLSGKAHKTVSLTVEGSQSSNGTIADTSGTGLRMSEMSCGQLLVVRKLGLANLTGYMERHCPTHRSGWNWDLPKFIKRIKTPDYKDRKVFGMPLVLNLQKYGSTVPYTIRLAFGWLERNALEQVGLFRKPGVKSRIAKLKSVIEASNDVGWRSEMFDEYHAYDVADLVKQYFRELPDPLLTAKLSETFIAIFQYLPDEVRAEAVQSAILLLPDEHREVLHLLLTFLDKVVQNSSLNQMTANNLAVCFAPSLFYLLSGNRYTAASPRRKKTGTGSGQPDEKELSEAKASHECLAYMIDRFQSLWTISNDQMRRCNFNYMDESKPVPLSSLGTEMHVQNWRGYLSESINECLREGRERPRGWVSLSSTDPSVTAFFKKVGDGHPLRLWKCVTEVEAPPMEVIQHIVNERPLWDAYLLKWRTIEHLDQDTDVFQYACGQPITEYCVVRQWKNDLPRGACVIVEVSISHENATSLLGGVNGVVLASRYLIEPCGSGKCKLMHLSRVDMKGRTPDWYNKNYGHICQQYLSKIKKFFEHCTEGPETKV</sequence>
<name>A0A182MIK7_9DIPT</name>
<dbReference type="GO" id="GO:0005096">
    <property type="term" value="F:GTPase activator activity"/>
    <property type="evidence" value="ECO:0007669"/>
    <property type="project" value="UniProtKB-KW"/>
</dbReference>
<keyword evidence="2" id="KW-0597">Phosphoprotein</keyword>
<dbReference type="CDD" id="cd04375">
    <property type="entry name" value="RhoGAP_DLC1"/>
    <property type="match status" value="1"/>
</dbReference>
<feature type="domain" description="START" evidence="5">
    <location>
        <begin position="1416"/>
        <end position="1597"/>
    </location>
</feature>
<feature type="region of interest" description="Disordered" evidence="3">
    <location>
        <begin position="612"/>
        <end position="653"/>
    </location>
</feature>
<dbReference type="Gene3D" id="1.10.287.2070">
    <property type="match status" value="1"/>
</dbReference>
<keyword evidence="1" id="KW-0343">GTPase activation</keyword>
<dbReference type="EMBL" id="AXCM01013524">
    <property type="status" value="NOT_ANNOTATED_CDS"/>
    <property type="molecule type" value="Genomic_DNA"/>
</dbReference>
<feature type="region of interest" description="Disordered" evidence="3">
    <location>
        <begin position="669"/>
        <end position="692"/>
    </location>
</feature>
<evidence type="ECO:0000313" key="7">
    <source>
        <dbReference type="Proteomes" id="UP000075883"/>
    </source>
</evidence>
<evidence type="ECO:0000259" key="5">
    <source>
        <dbReference type="PROSITE" id="PS50848"/>
    </source>
</evidence>
<dbReference type="SMART" id="SM00234">
    <property type="entry name" value="START"/>
    <property type="match status" value="1"/>
</dbReference>
<evidence type="ECO:0000256" key="2">
    <source>
        <dbReference type="ARBA" id="ARBA00022553"/>
    </source>
</evidence>
<reference evidence="7" key="1">
    <citation type="submission" date="2013-09" db="EMBL/GenBank/DDBJ databases">
        <title>The Genome Sequence of Anopheles culicifacies species A.</title>
        <authorList>
            <consortium name="The Broad Institute Genomics Platform"/>
            <person name="Neafsey D.E."/>
            <person name="Besansky N."/>
            <person name="Howell P."/>
            <person name="Walton C."/>
            <person name="Young S.K."/>
            <person name="Zeng Q."/>
            <person name="Gargeya S."/>
            <person name="Fitzgerald M."/>
            <person name="Haas B."/>
            <person name="Abouelleil A."/>
            <person name="Allen A.W."/>
            <person name="Alvarado L."/>
            <person name="Arachchi H.M."/>
            <person name="Berlin A.M."/>
            <person name="Chapman S.B."/>
            <person name="Gainer-Dewar J."/>
            <person name="Goldberg J."/>
            <person name="Griggs A."/>
            <person name="Gujja S."/>
            <person name="Hansen M."/>
            <person name="Howarth C."/>
            <person name="Imamovic A."/>
            <person name="Ireland A."/>
            <person name="Larimer J."/>
            <person name="McCowan C."/>
            <person name="Murphy C."/>
            <person name="Pearson M."/>
            <person name="Poon T.W."/>
            <person name="Priest M."/>
            <person name="Roberts A."/>
            <person name="Saif S."/>
            <person name="Shea T."/>
            <person name="Sisk P."/>
            <person name="Sykes S."/>
            <person name="Wortman J."/>
            <person name="Nusbaum C."/>
            <person name="Birren B."/>
        </authorList>
    </citation>
    <scope>NUCLEOTIDE SEQUENCE [LARGE SCALE GENOMIC DNA]</scope>
    <source>
        <strain evidence="7">A-37</strain>
    </source>
</reference>
<dbReference type="SMART" id="SM00324">
    <property type="entry name" value="RhoGAP"/>
    <property type="match status" value="1"/>
</dbReference>
<dbReference type="Gene3D" id="3.30.530.20">
    <property type="match status" value="1"/>
</dbReference>
<feature type="domain" description="Rho-GAP" evidence="4">
    <location>
        <begin position="1181"/>
        <end position="1388"/>
    </location>
</feature>
<evidence type="ECO:0000256" key="1">
    <source>
        <dbReference type="ARBA" id="ARBA00022468"/>
    </source>
</evidence>
<dbReference type="InterPro" id="IPR023393">
    <property type="entry name" value="START-like_dom_sf"/>
</dbReference>
<feature type="region of interest" description="Disordered" evidence="3">
    <location>
        <begin position="106"/>
        <end position="142"/>
    </location>
</feature>
<dbReference type="EMBL" id="AXCM01013523">
    <property type="status" value="NOT_ANNOTATED_CDS"/>
    <property type="molecule type" value="Genomic_DNA"/>
</dbReference>
<dbReference type="EnsemblMetazoa" id="ACUA019144-RA">
    <property type="protein sequence ID" value="ACUA019144-PA"/>
    <property type="gene ID" value="ACUA019144"/>
</dbReference>
<dbReference type="PROSITE" id="PS50848">
    <property type="entry name" value="START"/>
    <property type="match status" value="1"/>
</dbReference>
<dbReference type="SUPFAM" id="SSF47769">
    <property type="entry name" value="SAM/Pointed domain"/>
    <property type="match status" value="1"/>
</dbReference>
<feature type="region of interest" description="Disordered" evidence="3">
    <location>
        <begin position="187"/>
        <end position="248"/>
    </location>
</feature>
<dbReference type="GO" id="GO:0008289">
    <property type="term" value="F:lipid binding"/>
    <property type="evidence" value="ECO:0007669"/>
    <property type="project" value="InterPro"/>
</dbReference>
<dbReference type="InterPro" id="IPR000198">
    <property type="entry name" value="RhoGAP_dom"/>
</dbReference>
<reference evidence="6" key="2">
    <citation type="submission" date="2020-05" db="UniProtKB">
        <authorList>
            <consortium name="EnsemblMetazoa"/>
        </authorList>
    </citation>
    <scope>IDENTIFICATION</scope>
    <source>
        <strain evidence="6">A-37</strain>
    </source>
</reference>
<dbReference type="GO" id="GO:0035023">
    <property type="term" value="P:regulation of Rho protein signal transduction"/>
    <property type="evidence" value="ECO:0007669"/>
    <property type="project" value="TreeGrafter"/>
</dbReference>
<evidence type="ECO:0000256" key="3">
    <source>
        <dbReference type="SAM" id="MobiDB-lite"/>
    </source>
</evidence>
<feature type="compositionally biased region" description="Basic and acidic residues" evidence="3">
    <location>
        <begin position="126"/>
        <end position="142"/>
    </location>
</feature>
<evidence type="ECO:0000259" key="4">
    <source>
        <dbReference type="PROSITE" id="PS50238"/>
    </source>
</evidence>
<dbReference type="VEuPathDB" id="VectorBase:ACUA019144"/>
<dbReference type="GO" id="GO:0030036">
    <property type="term" value="P:actin cytoskeleton organization"/>
    <property type="evidence" value="ECO:0007669"/>
    <property type="project" value="TreeGrafter"/>
</dbReference>
<feature type="compositionally biased region" description="Polar residues" evidence="3">
    <location>
        <begin position="834"/>
        <end position="852"/>
    </location>
</feature>
<dbReference type="SUPFAM" id="SSF55961">
    <property type="entry name" value="Bet v1-like"/>
    <property type="match status" value="1"/>
</dbReference>
<dbReference type="GO" id="GO:0007165">
    <property type="term" value="P:signal transduction"/>
    <property type="evidence" value="ECO:0007669"/>
    <property type="project" value="InterPro"/>
</dbReference>
<dbReference type="InterPro" id="IPR002913">
    <property type="entry name" value="START_lipid-bd_dom"/>
</dbReference>
<dbReference type="Pfam" id="PF00620">
    <property type="entry name" value="RhoGAP"/>
    <property type="match status" value="1"/>
</dbReference>
<dbReference type="InterPro" id="IPR008936">
    <property type="entry name" value="Rho_GTPase_activation_prot"/>
</dbReference>
<protein>
    <recommendedName>
        <fullName evidence="8">Rho-GAP domain-containing protein</fullName>
    </recommendedName>
</protein>
<feature type="region of interest" description="Disordered" evidence="3">
    <location>
        <begin position="813"/>
        <end position="894"/>
    </location>
</feature>
<dbReference type="STRING" id="139723.A0A182MIK7"/>
<keyword evidence="7" id="KW-1185">Reference proteome</keyword>
<dbReference type="PROSITE" id="PS50238">
    <property type="entry name" value="RHOGAP"/>
    <property type="match status" value="1"/>
</dbReference>
<dbReference type="Proteomes" id="UP000075883">
    <property type="component" value="Unassembled WGS sequence"/>
</dbReference>
<dbReference type="InterPro" id="IPR013761">
    <property type="entry name" value="SAM/pointed_sf"/>
</dbReference>
<dbReference type="PANTHER" id="PTHR12659:SF7">
    <property type="entry name" value="CROSSVEINLESS C, ISOFORM C"/>
    <property type="match status" value="1"/>
</dbReference>
<evidence type="ECO:0000313" key="6">
    <source>
        <dbReference type="EnsemblMetazoa" id="ACUA019144-PA"/>
    </source>
</evidence>
<accession>A0A182MIK7</accession>
<proteinExistence type="predicted"/>
<dbReference type="PANTHER" id="PTHR12659">
    <property type="entry name" value="RHO-TYPE GTPASE ACTIVATING PROTEIN"/>
    <property type="match status" value="1"/>
</dbReference>